<comment type="catalytic activity">
    <reaction evidence="2">
        <text>a 3'-end 2',3'-cyclophospho-ribonucleotide-RNA + H2O = a 3'-end 2'-phospho-ribonucleotide-RNA + H(+)</text>
        <dbReference type="Rhea" id="RHEA:11828"/>
        <dbReference type="Rhea" id="RHEA-COMP:10464"/>
        <dbReference type="Rhea" id="RHEA-COMP:17353"/>
        <dbReference type="ChEBI" id="CHEBI:15377"/>
        <dbReference type="ChEBI" id="CHEBI:15378"/>
        <dbReference type="ChEBI" id="CHEBI:83064"/>
        <dbReference type="ChEBI" id="CHEBI:173113"/>
        <dbReference type="EC" id="3.1.4.58"/>
    </reaction>
</comment>
<keyword evidence="4" id="KW-1185">Reference proteome</keyword>
<proteinExistence type="inferred from homology"/>
<evidence type="ECO:0000313" key="4">
    <source>
        <dbReference type="Proteomes" id="UP001594351"/>
    </source>
</evidence>
<dbReference type="PANTHER" id="PTHR35561">
    <property type="entry name" value="RNA 2',3'-CYCLIC PHOSPHODIESTERASE"/>
    <property type="match status" value="1"/>
</dbReference>
<dbReference type="NCBIfam" id="TIGR02258">
    <property type="entry name" value="2_5_ligase"/>
    <property type="match status" value="1"/>
</dbReference>
<feature type="active site" description="Proton acceptor" evidence="2">
    <location>
        <position position="138"/>
    </location>
</feature>
<dbReference type="EMBL" id="JBHPBY010000038">
    <property type="protein sequence ID" value="MFC1849426.1"/>
    <property type="molecule type" value="Genomic_DNA"/>
</dbReference>
<feature type="short sequence motif" description="HXTX 1" evidence="2">
    <location>
        <begin position="49"/>
        <end position="52"/>
    </location>
</feature>
<name>A0ABV6YTC0_UNCC1</name>
<dbReference type="PANTHER" id="PTHR35561:SF1">
    <property type="entry name" value="RNA 2',3'-CYCLIC PHOSPHODIESTERASE"/>
    <property type="match status" value="1"/>
</dbReference>
<feature type="active site" description="Proton donor" evidence="2">
    <location>
        <position position="49"/>
    </location>
</feature>
<reference evidence="3 4" key="1">
    <citation type="submission" date="2024-09" db="EMBL/GenBank/DDBJ databases">
        <title>Laminarin stimulates single cell rates of sulfate reduction while oxygen inhibits transcriptomic activity in coastal marine sediment.</title>
        <authorList>
            <person name="Lindsay M."/>
            <person name="Orcutt B."/>
            <person name="Emerson D."/>
            <person name="Stepanauskas R."/>
            <person name="D'Angelo T."/>
        </authorList>
    </citation>
    <scope>NUCLEOTIDE SEQUENCE [LARGE SCALE GENOMIC DNA]</scope>
    <source>
        <strain evidence="3">SAG AM-311-K15</strain>
    </source>
</reference>
<dbReference type="HAMAP" id="MF_01940">
    <property type="entry name" value="RNA_CPDase"/>
    <property type="match status" value="1"/>
</dbReference>
<dbReference type="Pfam" id="PF13563">
    <property type="entry name" value="2_5_RNA_ligase2"/>
    <property type="match status" value="1"/>
</dbReference>
<feature type="short sequence motif" description="HXTX 2" evidence="2">
    <location>
        <begin position="138"/>
        <end position="141"/>
    </location>
</feature>
<evidence type="ECO:0000256" key="1">
    <source>
        <dbReference type="ARBA" id="ARBA00022801"/>
    </source>
</evidence>
<comment type="caution">
    <text evidence="3">The sequence shown here is derived from an EMBL/GenBank/DDBJ whole genome shotgun (WGS) entry which is preliminary data.</text>
</comment>
<sequence length="206" mass="23722">MPPPKLNKEIRSFIAIDLSSAIKTSLGKLQEILKSYSLPIRWVKPDGIHITLKFLGNINLGLAERIRLRLDELFSERGAPFAISFSDAGVFPNVVKPRVVWLGIERGSEQLVQIQHEVDTELYRSFKIKKEKRKYRPHLTIGRIKKPCSIEPLLARIKEEQALFRDQMPVNALKLFESILRPSGAEYRVIQTFHFREGHEGVSHEE</sequence>
<protein>
    <recommendedName>
        <fullName evidence="2">RNA 2',3'-cyclic phosphodiesterase</fullName>
        <shortName evidence="2">RNA 2',3'-CPDase</shortName>
        <ecNumber evidence="2">3.1.4.58</ecNumber>
    </recommendedName>
</protein>
<organism evidence="3 4">
    <name type="scientific">candidate division CSSED10-310 bacterium</name>
    <dbReference type="NCBI Taxonomy" id="2855610"/>
    <lineage>
        <taxon>Bacteria</taxon>
        <taxon>Bacteria division CSSED10-310</taxon>
    </lineage>
</organism>
<comment type="similarity">
    <text evidence="2">Belongs to the 2H phosphoesterase superfamily. ThpR family.</text>
</comment>
<dbReference type="EC" id="3.1.4.58" evidence="2"/>
<dbReference type="SUPFAM" id="SSF55144">
    <property type="entry name" value="LigT-like"/>
    <property type="match status" value="1"/>
</dbReference>
<evidence type="ECO:0000256" key="2">
    <source>
        <dbReference type="HAMAP-Rule" id="MF_01940"/>
    </source>
</evidence>
<dbReference type="Proteomes" id="UP001594351">
    <property type="component" value="Unassembled WGS sequence"/>
</dbReference>
<accession>A0ABV6YTC0</accession>
<dbReference type="InterPro" id="IPR009097">
    <property type="entry name" value="Cyclic_Pdiesterase"/>
</dbReference>
<gene>
    <name evidence="3" type="primary">thpR</name>
    <name evidence="3" type="ORF">ACFL27_04370</name>
</gene>
<keyword evidence="1 2" id="KW-0378">Hydrolase</keyword>
<dbReference type="Gene3D" id="3.90.1140.10">
    <property type="entry name" value="Cyclic phosphodiesterase"/>
    <property type="match status" value="1"/>
</dbReference>
<comment type="function">
    <text evidence="2">Hydrolyzes RNA 2',3'-cyclic phosphodiester to an RNA 2'-phosphomonoester.</text>
</comment>
<dbReference type="InterPro" id="IPR004175">
    <property type="entry name" value="RNA_CPDase"/>
</dbReference>
<evidence type="ECO:0000313" key="3">
    <source>
        <dbReference type="EMBL" id="MFC1849426.1"/>
    </source>
</evidence>